<proteinExistence type="predicted"/>
<dbReference type="Gene3D" id="3.40.50.720">
    <property type="entry name" value="NAD(P)-binding Rossmann-like Domain"/>
    <property type="match status" value="1"/>
</dbReference>
<dbReference type="GO" id="GO:0016779">
    <property type="term" value="F:nucleotidyltransferase activity"/>
    <property type="evidence" value="ECO:0007669"/>
    <property type="project" value="UniProtKB-KW"/>
</dbReference>
<keyword evidence="3" id="KW-1185">Reference proteome</keyword>
<evidence type="ECO:0000313" key="2">
    <source>
        <dbReference type="EMBL" id="MBM7702714.1"/>
    </source>
</evidence>
<organism evidence="2 3">
    <name type="scientific">Priestia iocasae</name>
    <dbReference type="NCBI Taxonomy" id="2291674"/>
    <lineage>
        <taxon>Bacteria</taxon>
        <taxon>Bacillati</taxon>
        <taxon>Bacillota</taxon>
        <taxon>Bacilli</taxon>
        <taxon>Bacillales</taxon>
        <taxon>Bacillaceae</taxon>
        <taxon>Priestia</taxon>
    </lineage>
</organism>
<gene>
    <name evidence="2" type="ORF">JOC83_001548</name>
</gene>
<sequence length="339" mass="38444">MSERYSRQELFQSIGKEGQRKLREKHVLIIGAGALGTGNAEALVRAGVGKVTIVDRDYVEWSNLQRQQLYSEQDAMKRIPKAIAAQKRLGEINGEVEIVTHVMDVGVQELGHLIKDVDVMIDATDNFDSRLMMNDIAQKHHVPWIYGACVGSYGISYTILPQKTPCLSCLLESVPIGGVTCDTGGIISSAVQMVVTHQVTEALKLLVEDYEALRHQLVSFDVWKNEYRTISVHTLKRENCQSCGQEATYPFLHYTNQTKVATLCGRNTVQIRPRIQQQRNLQEIHDRFLKQGYSSTMNPYLVSIHIEDYRIVLFQDGRVLIHGTNDMVKAKSLYYQYII</sequence>
<evidence type="ECO:0000259" key="1">
    <source>
        <dbReference type="Pfam" id="PF00899"/>
    </source>
</evidence>
<keyword evidence="2" id="KW-0548">Nucleotidyltransferase</keyword>
<evidence type="ECO:0000313" key="3">
    <source>
        <dbReference type="Proteomes" id="UP000809829"/>
    </source>
</evidence>
<accession>A0ABS2QTB4</accession>
<protein>
    <submittedName>
        <fullName evidence="2">Molybdopterin/thiamine biosynthesis adenylyltransferase</fullName>
    </submittedName>
</protein>
<dbReference type="NCBIfam" id="NF009123">
    <property type="entry name" value="PRK12475.1"/>
    <property type="match status" value="1"/>
</dbReference>
<dbReference type="InterPro" id="IPR035985">
    <property type="entry name" value="Ubiquitin-activating_enz"/>
</dbReference>
<dbReference type="RefSeq" id="WP_205185915.1">
    <property type="nucleotide sequence ID" value="NZ_JAFBFC010000002.1"/>
</dbReference>
<dbReference type="CDD" id="cd00757">
    <property type="entry name" value="ThiF_MoeB_HesA_family"/>
    <property type="match status" value="1"/>
</dbReference>
<dbReference type="EMBL" id="JAFBFC010000002">
    <property type="protein sequence ID" value="MBM7702714.1"/>
    <property type="molecule type" value="Genomic_DNA"/>
</dbReference>
<dbReference type="InterPro" id="IPR045886">
    <property type="entry name" value="ThiF/MoeB/HesA"/>
</dbReference>
<name>A0ABS2QTB4_9BACI</name>
<dbReference type="PANTHER" id="PTHR10953:SF102">
    <property type="entry name" value="ADENYLYLTRANSFERASE AND SULFURTRANSFERASE MOCS3"/>
    <property type="match status" value="1"/>
</dbReference>
<keyword evidence="2" id="KW-0808">Transferase</keyword>
<dbReference type="PANTHER" id="PTHR10953">
    <property type="entry name" value="UBIQUITIN-ACTIVATING ENZYME E1"/>
    <property type="match status" value="1"/>
</dbReference>
<feature type="domain" description="THIF-type NAD/FAD binding fold" evidence="1">
    <location>
        <begin position="5"/>
        <end position="241"/>
    </location>
</feature>
<dbReference type="Pfam" id="PF00899">
    <property type="entry name" value="ThiF"/>
    <property type="match status" value="1"/>
</dbReference>
<reference evidence="2 3" key="1">
    <citation type="submission" date="2021-01" db="EMBL/GenBank/DDBJ databases">
        <title>Genomic Encyclopedia of Type Strains, Phase IV (KMG-IV): sequencing the most valuable type-strain genomes for metagenomic binning, comparative biology and taxonomic classification.</title>
        <authorList>
            <person name="Goeker M."/>
        </authorList>
    </citation>
    <scope>NUCLEOTIDE SEQUENCE [LARGE SCALE GENOMIC DNA]</scope>
    <source>
        <strain evidence="2 3">DSM 104297</strain>
    </source>
</reference>
<comment type="caution">
    <text evidence="2">The sequence shown here is derived from an EMBL/GenBank/DDBJ whole genome shotgun (WGS) entry which is preliminary data.</text>
</comment>
<dbReference type="Proteomes" id="UP000809829">
    <property type="component" value="Unassembled WGS sequence"/>
</dbReference>
<dbReference type="InterPro" id="IPR000594">
    <property type="entry name" value="ThiF_NAD_FAD-bd"/>
</dbReference>
<dbReference type="SUPFAM" id="SSF69572">
    <property type="entry name" value="Activating enzymes of the ubiquitin-like proteins"/>
    <property type="match status" value="1"/>
</dbReference>